<keyword evidence="2" id="KW-1185">Reference proteome</keyword>
<evidence type="ECO:0000313" key="1">
    <source>
        <dbReference type="EMBL" id="PYI10981.1"/>
    </source>
</evidence>
<dbReference type="AlphaFoldDB" id="A0A319ENR4"/>
<evidence type="ECO:0000313" key="2">
    <source>
        <dbReference type="Proteomes" id="UP000248423"/>
    </source>
</evidence>
<dbReference type="VEuPathDB" id="FungiDB:BO78DRAFT_393498"/>
<organism evidence="1 2">
    <name type="scientific">Aspergillus sclerotiicarbonarius (strain CBS 121057 / IBT 28362)</name>
    <dbReference type="NCBI Taxonomy" id="1448318"/>
    <lineage>
        <taxon>Eukaryota</taxon>
        <taxon>Fungi</taxon>
        <taxon>Dikarya</taxon>
        <taxon>Ascomycota</taxon>
        <taxon>Pezizomycotina</taxon>
        <taxon>Eurotiomycetes</taxon>
        <taxon>Eurotiomycetidae</taxon>
        <taxon>Eurotiales</taxon>
        <taxon>Aspergillaceae</taxon>
        <taxon>Aspergillus</taxon>
        <taxon>Aspergillus subgen. Circumdati</taxon>
    </lineage>
</organism>
<dbReference type="STRING" id="1448318.A0A319ENR4"/>
<sequence>MALYWMPSRFDPPVIPAQLSPITFDFGSAAALIDQFKPDTAYVVVGGNYTDDTNRAPGDLKVSWKWNTSMRFGESEAFRREYNQVLSQVNFYMKQHETRYGYVCSDTEFVKRLDGNGRLAIATPIPWTSGGVGQPSVLLALWYLGVLVAEDNNWALAV</sequence>
<dbReference type="Proteomes" id="UP000248423">
    <property type="component" value="Unassembled WGS sequence"/>
</dbReference>
<dbReference type="EMBL" id="KZ826319">
    <property type="protein sequence ID" value="PYI10981.1"/>
    <property type="molecule type" value="Genomic_DNA"/>
</dbReference>
<dbReference type="OrthoDB" id="4367324at2759"/>
<reference evidence="1 2" key="1">
    <citation type="submission" date="2018-02" db="EMBL/GenBank/DDBJ databases">
        <title>The genomes of Aspergillus section Nigri reveals drivers in fungal speciation.</title>
        <authorList>
            <consortium name="DOE Joint Genome Institute"/>
            <person name="Vesth T.C."/>
            <person name="Nybo J."/>
            <person name="Theobald S."/>
            <person name="Brandl J."/>
            <person name="Frisvad J.C."/>
            <person name="Nielsen K.F."/>
            <person name="Lyhne E.K."/>
            <person name="Kogle M.E."/>
            <person name="Kuo A."/>
            <person name="Riley R."/>
            <person name="Clum A."/>
            <person name="Nolan M."/>
            <person name="Lipzen A."/>
            <person name="Salamov A."/>
            <person name="Henrissat B."/>
            <person name="Wiebenga A."/>
            <person name="De vries R.P."/>
            <person name="Grigoriev I.V."/>
            <person name="Mortensen U.H."/>
            <person name="Andersen M.R."/>
            <person name="Baker S.E."/>
        </authorList>
    </citation>
    <scope>NUCLEOTIDE SEQUENCE [LARGE SCALE GENOMIC DNA]</scope>
    <source>
        <strain evidence="1 2">CBS 121057</strain>
    </source>
</reference>
<proteinExistence type="predicted"/>
<protein>
    <submittedName>
        <fullName evidence="1">Uncharacterized protein</fullName>
    </submittedName>
</protein>
<accession>A0A319ENR4</accession>
<name>A0A319ENR4_ASPSB</name>
<gene>
    <name evidence="1" type="ORF">BO78DRAFT_393498</name>
</gene>